<dbReference type="SMART" id="SM01230">
    <property type="entry name" value="Gln-synt_C"/>
    <property type="match status" value="1"/>
</dbReference>
<comment type="similarity">
    <text evidence="1 5 6">Belongs to the glutamine synthetase family.</text>
</comment>
<dbReference type="Gene3D" id="3.10.20.70">
    <property type="entry name" value="Glutamine synthetase, N-terminal domain"/>
    <property type="match status" value="1"/>
</dbReference>
<dbReference type="OrthoDB" id="9807095at2"/>
<evidence type="ECO:0000259" key="7">
    <source>
        <dbReference type="PROSITE" id="PS51987"/>
    </source>
</evidence>
<evidence type="ECO:0000313" key="8">
    <source>
        <dbReference type="EMBL" id="RXK60652.1"/>
    </source>
</evidence>
<dbReference type="Gene3D" id="3.30.590.10">
    <property type="entry name" value="Glutamine synthetase/guanido kinase, catalytic domain"/>
    <property type="match status" value="1"/>
</dbReference>
<dbReference type="GO" id="GO:0006576">
    <property type="term" value="P:biogenic amine metabolic process"/>
    <property type="evidence" value="ECO:0007669"/>
    <property type="project" value="UniProtKB-ARBA"/>
</dbReference>
<dbReference type="InterPro" id="IPR036651">
    <property type="entry name" value="Gln_synt_N_sf"/>
</dbReference>
<keyword evidence="4" id="KW-0067">ATP-binding</keyword>
<dbReference type="GO" id="GO:0005524">
    <property type="term" value="F:ATP binding"/>
    <property type="evidence" value="ECO:0007669"/>
    <property type="project" value="UniProtKB-KW"/>
</dbReference>
<sequence>MTKDELIQYLNEHNAEQVKFAFADIDGVLRGKVISKLKLLDTLESGIGFCDVVFGWDSNDAAYDNVQLTGWHSGYPDKQVHIDPSTLRTIPWQNDLPFFLADFSKSNVAACGRSLLKKVVKECEDMGYHAEFAQEFEWFNFNESPHSLQQKQFVQPEPFTTGMFGYSILRTSLQSDFYFDLIDQLNKFNIPIEGIHTETGPGVYEAAIVHDNTLAAADKAVLFKTAVKEIAYKHGIMASFMAKWNEQLPGCSGHIHQSLWNPSTKENLFYSKEGKHNMSQLMEHYVAGLLYCLPHVLPMYAPTINSYKRLVEGAWAPTTVTWGVDNRTTAVRVLHPSEKYTRAEMRVPGSDTNPYLAIAASLASGLYGIKHQLPLNIPATKGNGYNYKDNGVLPSNLLEATTHMQHSSVAKDLFGEDFVDHFTNTRLWECRQFAKHVSDWELKRYFEII</sequence>
<dbReference type="AlphaFoldDB" id="A0A4Q1CJZ0"/>
<dbReference type="SUPFAM" id="SSF55931">
    <property type="entry name" value="Glutamine synthetase/guanido kinase"/>
    <property type="match status" value="1"/>
</dbReference>
<dbReference type="EMBL" id="SDHW01000002">
    <property type="protein sequence ID" value="RXK60652.1"/>
    <property type="molecule type" value="Genomic_DNA"/>
</dbReference>
<dbReference type="PROSITE" id="PS51987">
    <property type="entry name" value="GS_CATALYTIC"/>
    <property type="match status" value="1"/>
</dbReference>
<evidence type="ECO:0000256" key="6">
    <source>
        <dbReference type="RuleBase" id="RU000384"/>
    </source>
</evidence>
<dbReference type="InterPro" id="IPR014746">
    <property type="entry name" value="Gln_synth/guanido_kin_cat_dom"/>
</dbReference>
<accession>A0A4Q1CJZ0</accession>
<feature type="domain" description="GS catalytic" evidence="7">
    <location>
        <begin position="112"/>
        <end position="449"/>
    </location>
</feature>
<gene>
    <name evidence="8" type="ORF">ESA94_09315</name>
</gene>
<dbReference type="RefSeq" id="WP_129130613.1">
    <property type="nucleotide sequence ID" value="NZ_SDHW01000002.1"/>
</dbReference>
<dbReference type="GO" id="GO:0004356">
    <property type="term" value="F:glutamine synthetase activity"/>
    <property type="evidence" value="ECO:0007669"/>
    <property type="project" value="InterPro"/>
</dbReference>
<evidence type="ECO:0000256" key="3">
    <source>
        <dbReference type="ARBA" id="ARBA00022741"/>
    </source>
</evidence>
<keyword evidence="3" id="KW-0547">Nucleotide-binding</keyword>
<dbReference type="PANTHER" id="PTHR43785:SF12">
    <property type="entry name" value="TYPE-1 GLUTAMINE SYNTHETASE 2"/>
    <property type="match status" value="1"/>
</dbReference>
<name>A0A4Q1CJZ0_9BACT</name>
<dbReference type="InterPro" id="IPR008146">
    <property type="entry name" value="Gln_synth_cat_dom"/>
</dbReference>
<keyword evidence="2" id="KW-0436">Ligase</keyword>
<evidence type="ECO:0000256" key="2">
    <source>
        <dbReference type="ARBA" id="ARBA00022598"/>
    </source>
</evidence>
<dbReference type="FunFam" id="3.30.590.10:FF:000005">
    <property type="entry name" value="Probable glutamine synthetase"/>
    <property type="match status" value="1"/>
</dbReference>
<evidence type="ECO:0000256" key="5">
    <source>
        <dbReference type="PROSITE-ProRule" id="PRU01331"/>
    </source>
</evidence>
<dbReference type="Proteomes" id="UP000290204">
    <property type="component" value="Unassembled WGS sequence"/>
</dbReference>
<dbReference type="GO" id="GO:0006542">
    <property type="term" value="P:glutamine biosynthetic process"/>
    <property type="evidence" value="ECO:0007669"/>
    <property type="project" value="InterPro"/>
</dbReference>
<comment type="caution">
    <text evidence="8">The sequence shown here is derived from an EMBL/GenBank/DDBJ whole genome shotgun (WGS) entry which is preliminary data.</text>
</comment>
<dbReference type="SUPFAM" id="SSF54368">
    <property type="entry name" value="Glutamine synthetase, N-terminal domain"/>
    <property type="match status" value="1"/>
</dbReference>
<evidence type="ECO:0000313" key="9">
    <source>
        <dbReference type="Proteomes" id="UP000290204"/>
    </source>
</evidence>
<dbReference type="Pfam" id="PF00120">
    <property type="entry name" value="Gln-synt_C"/>
    <property type="match status" value="1"/>
</dbReference>
<proteinExistence type="inferred from homology"/>
<evidence type="ECO:0000256" key="1">
    <source>
        <dbReference type="ARBA" id="ARBA00009897"/>
    </source>
</evidence>
<reference evidence="8 9" key="1">
    <citation type="submission" date="2019-01" db="EMBL/GenBank/DDBJ databases">
        <title>Lacibacter sp. strain TTM-7.</title>
        <authorList>
            <person name="Chen W.-M."/>
        </authorList>
    </citation>
    <scope>NUCLEOTIDE SEQUENCE [LARGE SCALE GENOMIC DNA]</scope>
    <source>
        <strain evidence="8 9">TTM-7</strain>
    </source>
</reference>
<evidence type="ECO:0000256" key="4">
    <source>
        <dbReference type="ARBA" id="ARBA00022840"/>
    </source>
</evidence>
<keyword evidence="9" id="KW-1185">Reference proteome</keyword>
<dbReference type="PANTHER" id="PTHR43785">
    <property type="entry name" value="GAMMA-GLUTAMYLPUTRESCINE SYNTHETASE"/>
    <property type="match status" value="1"/>
</dbReference>
<organism evidence="8 9">
    <name type="scientific">Lacibacter luteus</name>
    <dbReference type="NCBI Taxonomy" id="2508719"/>
    <lineage>
        <taxon>Bacteria</taxon>
        <taxon>Pseudomonadati</taxon>
        <taxon>Bacteroidota</taxon>
        <taxon>Chitinophagia</taxon>
        <taxon>Chitinophagales</taxon>
        <taxon>Chitinophagaceae</taxon>
        <taxon>Lacibacter</taxon>
    </lineage>
</organism>
<protein>
    <submittedName>
        <fullName evidence="8">Glutamine synthetase</fullName>
    </submittedName>
</protein>
<dbReference type="GO" id="GO:0042402">
    <property type="term" value="P:biogenic amine catabolic process"/>
    <property type="evidence" value="ECO:0007669"/>
    <property type="project" value="UniProtKB-ARBA"/>
</dbReference>